<gene>
    <name evidence="2" type="ORF">HJG52_00665</name>
</gene>
<protein>
    <submittedName>
        <fullName evidence="2">Uncharacterized protein</fullName>
    </submittedName>
</protein>
<keyword evidence="1" id="KW-0472">Membrane</keyword>
<evidence type="ECO:0000313" key="2">
    <source>
        <dbReference type="EMBL" id="NNM44520.1"/>
    </source>
</evidence>
<keyword evidence="1" id="KW-0812">Transmembrane</keyword>
<evidence type="ECO:0000256" key="1">
    <source>
        <dbReference type="SAM" id="Phobius"/>
    </source>
</evidence>
<proteinExistence type="predicted"/>
<organism evidence="2 3">
    <name type="scientific">Knoellia koreensis</name>
    <dbReference type="NCBI Taxonomy" id="2730921"/>
    <lineage>
        <taxon>Bacteria</taxon>
        <taxon>Bacillati</taxon>
        <taxon>Actinomycetota</taxon>
        <taxon>Actinomycetes</taxon>
        <taxon>Micrococcales</taxon>
        <taxon>Intrasporangiaceae</taxon>
        <taxon>Knoellia</taxon>
    </lineage>
</organism>
<reference evidence="2 3" key="1">
    <citation type="submission" date="2020-04" db="EMBL/GenBank/DDBJ databases">
        <title>Knoellia sp. isolate from air conditioner.</title>
        <authorList>
            <person name="Chea S."/>
            <person name="Kim D.-U."/>
        </authorList>
    </citation>
    <scope>NUCLEOTIDE SEQUENCE [LARGE SCALE GENOMIC DNA]</scope>
    <source>
        <strain evidence="2 3">DB2414S</strain>
    </source>
</reference>
<evidence type="ECO:0000313" key="3">
    <source>
        <dbReference type="Proteomes" id="UP000588586"/>
    </source>
</evidence>
<dbReference type="EMBL" id="JABEPQ010000001">
    <property type="protein sequence ID" value="NNM44520.1"/>
    <property type="molecule type" value="Genomic_DNA"/>
</dbReference>
<name>A0A849H400_9MICO</name>
<comment type="caution">
    <text evidence="2">The sequence shown here is derived from an EMBL/GenBank/DDBJ whole genome shotgun (WGS) entry which is preliminary data.</text>
</comment>
<dbReference type="RefSeq" id="WP_171241663.1">
    <property type="nucleotide sequence ID" value="NZ_JABEPQ010000001.1"/>
</dbReference>
<sequence length="64" mass="6718">MTAFDRHTAEALDLVAAARQPRPLVSDPLAGRRDSRLAEIRDALLLAGLAVLALAAALLEEVAA</sequence>
<keyword evidence="1" id="KW-1133">Transmembrane helix</keyword>
<feature type="transmembrane region" description="Helical" evidence="1">
    <location>
        <begin position="42"/>
        <end position="59"/>
    </location>
</feature>
<dbReference type="Proteomes" id="UP000588586">
    <property type="component" value="Unassembled WGS sequence"/>
</dbReference>
<accession>A0A849H400</accession>
<dbReference type="AlphaFoldDB" id="A0A849H400"/>
<keyword evidence="3" id="KW-1185">Reference proteome</keyword>